<dbReference type="Proteomes" id="UP001060215">
    <property type="component" value="Chromosome 11"/>
</dbReference>
<organism evidence="1 2">
    <name type="scientific">Camellia lanceoleosa</name>
    <dbReference type="NCBI Taxonomy" id="1840588"/>
    <lineage>
        <taxon>Eukaryota</taxon>
        <taxon>Viridiplantae</taxon>
        <taxon>Streptophyta</taxon>
        <taxon>Embryophyta</taxon>
        <taxon>Tracheophyta</taxon>
        <taxon>Spermatophyta</taxon>
        <taxon>Magnoliopsida</taxon>
        <taxon>eudicotyledons</taxon>
        <taxon>Gunneridae</taxon>
        <taxon>Pentapetalae</taxon>
        <taxon>asterids</taxon>
        <taxon>Ericales</taxon>
        <taxon>Theaceae</taxon>
        <taxon>Camellia</taxon>
    </lineage>
</organism>
<proteinExistence type="predicted"/>
<reference evidence="1 2" key="1">
    <citation type="journal article" date="2022" name="Plant J.">
        <title>Chromosome-level genome of Camellia lanceoleosa provides a valuable resource for understanding genome evolution and self-incompatibility.</title>
        <authorList>
            <person name="Gong W."/>
            <person name="Xiao S."/>
            <person name="Wang L."/>
            <person name="Liao Z."/>
            <person name="Chang Y."/>
            <person name="Mo W."/>
            <person name="Hu G."/>
            <person name="Li W."/>
            <person name="Zhao G."/>
            <person name="Zhu H."/>
            <person name="Hu X."/>
            <person name="Ji K."/>
            <person name="Xiang X."/>
            <person name="Song Q."/>
            <person name="Yuan D."/>
            <person name="Jin S."/>
            <person name="Zhang L."/>
        </authorList>
    </citation>
    <scope>NUCLEOTIDE SEQUENCE [LARGE SCALE GENOMIC DNA]</scope>
    <source>
        <strain evidence="1">SQ_2022a</strain>
    </source>
</reference>
<sequence>MSEPSEYRLRSGPYLGEISALCFLHLPPPHLSSTPYLLAGTGSQLLLYQLETGKMVKSFHVFQGIRVHGITTCSSINGNGNGHGKDRSFSSPIDFNIAVFGERRVKLFTLSIQMDCQFQDQPQDFIHFHLNLLHLLPKFSHWVLDVCFLKDHASSPHQESCCLAIGCSDNSVSFWDYLKPKANFHVRCPDRCLLYSMRIWGEKVEALRIASGTIYNEIIVWKVVHSNHTSSKSPVKDHVSMISSFNKGLQFHDQQYESVHMCRLAGHEGSIFRIAWSSDGSKLISVSDDRSARLWTVHAERKEFDNFAEILGSHSVGPVLFGHSARVWDCCIFDSLIVTAGEDCTCRVWGLDGNQLKMIREHIGRGIWRCLYDPNSSLLVTAGFDSSIKAQLLNASLFKSSERHDEEAKELTDGAKIFTVRIPRSSEHIGLMNSKSEYVRCLHFAREDALYVATNNGYLYHAKLSNMADVKWTELLRVSETVPIVCMDLLSRSSSNLPSTVEDWVAVGDGKGHMTIVSIVGDSHTPKVGIILTWSAGVERQLLGTYWCRSLGSRFIFTSDPRGTLRLWRLGNPLQSVSPSSPKSCDLSLIAEFVSCFGIRIMCLDASFEDEVLVCGDLRGNLVVFPLLKDLLLGTSVAASEVKISTLNYFKGAHGISSVCSISVASFSSSRVEIHSTGGDGCICYLEHDRDQQNLEFLGMKQVKELSLVRCVFDATSSNDLTSGSYAVGFSSTNFLIWNLMSEAKVVQVPCGGWRRPYAYYLGDVPEIKNCFAFVKDEVIYIHSFWVLDSARKIYPQNLHLQFHGREMHSICFIPEDSQSCSNQVTLSNSCWIATGCEDGTVRLTRYDPSVEEWSASSLLGEHVGGSAVRSICFVSKIHKLAADVTNMPNGINRLNADLGDRENPCLLISVGAKRVLTCWKQMNRITKFKEEASMTKPGDATGSGFKPSSRMFSPMSFQWLSTDMPNKYYSTCEIRENTEKVGTAENVVGSDAAYASPFPEARKIESKIYLGDKYENDWRYLAVTAFLVEVAYSRLTVCFIIVACSDATLALRALLLPYRLWFDVALLVPLPSPVLALQHVIIPMGLPSEDNVQTGSVYLLISGSTDGSITFWDLTESVENFIRSVSDFHIEKSIDCQKRPRTGRGSQGGRWWKALGSGISTKNRGDNSVTARTIEGTGKNMLNTVGCGTPSKCTDSERDATACTQPIYTPSIEEEKLADSSLELCRIWPLKILNNIHQSGVNCLHISSIQNNRGSNFAYMYYALSGGDDQALHCLGFDLQMLPSNQYSENQDHDIGHGVSESMNNFIHHGQNQNYSIRFFYHDKVASAHSSSVKGIWTDGCWVFSTGLDQRIRCWLLDEHGKLKEYACLIISVPEPEALDARACGKDSYQIIVAGRGMQMVEFSTSCGMDNGD</sequence>
<protein>
    <submittedName>
        <fullName evidence="1">WD repeat-containing protein 6</fullName>
    </submittedName>
</protein>
<dbReference type="EMBL" id="CM045768">
    <property type="protein sequence ID" value="KAI7983861.1"/>
    <property type="molecule type" value="Genomic_DNA"/>
</dbReference>
<keyword evidence="2" id="KW-1185">Reference proteome</keyword>
<name>A0ACC0F546_9ERIC</name>
<evidence type="ECO:0000313" key="1">
    <source>
        <dbReference type="EMBL" id="KAI7983861.1"/>
    </source>
</evidence>
<evidence type="ECO:0000313" key="2">
    <source>
        <dbReference type="Proteomes" id="UP001060215"/>
    </source>
</evidence>
<comment type="caution">
    <text evidence="1">The sequence shown here is derived from an EMBL/GenBank/DDBJ whole genome shotgun (WGS) entry which is preliminary data.</text>
</comment>
<accession>A0ACC0F546</accession>
<gene>
    <name evidence="1" type="ORF">LOK49_LG15G00036</name>
</gene>